<evidence type="ECO:0000256" key="4">
    <source>
        <dbReference type="ARBA" id="ARBA00023235"/>
    </source>
</evidence>
<dbReference type="SUPFAM" id="SSF53649">
    <property type="entry name" value="Alkaline phosphatase-like"/>
    <property type="match status" value="1"/>
</dbReference>
<dbReference type="InterPro" id="IPR017850">
    <property type="entry name" value="Alkaline_phosphatase_core_sf"/>
</dbReference>
<evidence type="ECO:0000313" key="6">
    <source>
        <dbReference type="EMBL" id="MBB1098511.1"/>
    </source>
</evidence>
<dbReference type="GO" id="GO:0043094">
    <property type="term" value="P:metabolic compound salvage"/>
    <property type="evidence" value="ECO:0007669"/>
    <property type="project" value="InterPro"/>
</dbReference>
<dbReference type="Pfam" id="PF01676">
    <property type="entry name" value="Metalloenzyme"/>
    <property type="match status" value="1"/>
</dbReference>
<dbReference type="GO" id="GO:0008973">
    <property type="term" value="F:phosphopentomutase activity"/>
    <property type="evidence" value="ECO:0007669"/>
    <property type="project" value="UniProtKB-EC"/>
</dbReference>
<comment type="similarity">
    <text evidence="1">Belongs to the phosphopentomutase family.</text>
</comment>
<accession>A0A7W3UN34</accession>
<evidence type="ECO:0000313" key="7">
    <source>
        <dbReference type="Proteomes" id="UP000517106"/>
    </source>
</evidence>
<comment type="caution">
    <text evidence="6">The sequence shown here is derived from an EMBL/GenBank/DDBJ whole genome shotgun (WGS) entry which is preliminary data.</text>
</comment>
<dbReference type="Proteomes" id="UP000517106">
    <property type="component" value="Unassembled WGS sequence"/>
</dbReference>
<protein>
    <submittedName>
        <fullName evidence="6">Phosphopentomutase</fullName>
        <ecNumber evidence="6">5.4.2.7</ecNumber>
    </submittedName>
</protein>
<dbReference type="AlphaFoldDB" id="A0A7W3UN34"/>
<dbReference type="Gene3D" id="3.40.720.10">
    <property type="entry name" value="Alkaline Phosphatase, subunit A"/>
    <property type="match status" value="1"/>
</dbReference>
<dbReference type="InterPro" id="IPR024052">
    <property type="entry name" value="Phosphopentomutase_DeoB_cap_sf"/>
</dbReference>
<organism evidence="6 7">
    <name type="scientific">Limosilactobacillus rudii</name>
    <dbReference type="NCBI Taxonomy" id="2759755"/>
    <lineage>
        <taxon>Bacteria</taxon>
        <taxon>Bacillati</taxon>
        <taxon>Bacillota</taxon>
        <taxon>Bacilli</taxon>
        <taxon>Lactobacillales</taxon>
        <taxon>Lactobacillaceae</taxon>
        <taxon>Limosilactobacillus</taxon>
    </lineage>
</organism>
<dbReference type="NCBIfam" id="NF003766">
    <property type="entry name" value="PRK05362.1"/>
    <property type="match status" value="1"/>
</dbReference>
<dbReference type="Gene3D" id="3.30.70.1250">
    <property type="entry name" value="Phosphopentomutase"/>
    <property type="match status" value="1"/>
</dbReference>
<dbReference type="EC" id="5.4.2.7" evidence="6"/>
<keyword evidence="4 6" id="KW-0413">Isomerase</keyword>
<evidence type="ECO:0000259" key="5">
    <source>
        <dbReference type="Pfam" id="PF01676"/>
    </source>
</evidence>
<dbReference type="EMBL" id="JACIVA010000061">
    <property type="protein sequence ID" value="MBB1098511.1"/>
    <property type="molecule type" value="Genomic_DNA"/>
</dbReference>
<reference evidence="6 7" key="1">
    <citation type="submission" date="2020-07" db="EMBL/GenBank/DDBJ databases">
        <title>Description of Limosilactobacillus balticus sp. nov., Limosilactobacillus agrestis sp. nov., Limosilactobacillus albertensis sp. nov., Limosilactobacillus rudii sp. nov., Limosilactobacillus fastidiosus sp. nov., five novel Limosilactobacillus species isolated from the vertebrate gastrointestinal tract, and proposal of 6 subspecies of Limosilactobacillus reuteri adapted to the gastrointestinal tract of specific vertebrate hosts.</title>
        <authorList>
            <person name="Li F."/>
            <person name="Cheng C."/>
            <person name="Zheng J."/>
            <person name="Quevedo R.M."/>
            <person name="Li J."/>
            <person name="Roos S."/>
            <person name="Gaenzle M.G."/>
            <person name="Walter J."/>
        </authorList>
    </citation>
    <scope>NUCLEOTIDE SEQUENCE [LARGE SCALE GENOMIC DNA]</scope>
    <source>
        <strain evidence="6 7">STM2_1</strain>
    </source>
</reference>
<dbReference type="RefSeq" id="WP_182597215.1">
    <property type="nucleotide sequence ID" value="NZ_JACIVA010000061.1"/>
</dbReference>
<dbReference type="InterPro" id="IPR006124">
    <property type="entry name" value="Metalloenzyme"/>
</dbReference>
<sequence length="393" mass="43721">MDKPYYQRIFVIIIDSLGIGATPDAVSFNSLGADTLGHLDAHFRMRLQLPTLQSLGLGNLHPTMGMPSLLTPRAVFGKIHPCSIGISDRESQWEMMGLPTLEMPAIFVGGVPVAIVNHFQQRIKRPVIANSRMNLRAALQNYGMEQLKTSGLIIFTDSSSTVWLVAHEDTASVSSLKKYCITLRKILDEAGYKIEKVNGVLFKGQTITNFFPCALYSSPLMPPDSTILDTLRANNYTVSMIGKTAEIFGEGSKNRDENNLEWLRALDETITKDFAGLCVTDLGEFDYQYGQKRNPEGFGSELMRVDKKLSQVIKKLHSTDLIILTGNYGNDPSYPGEFHTREYVPLMVWSPRLDVSEELPIRLSLADIGATILDNFGLITKTTYGRSFLNSLV</sequence>
<name>A0A7W3UN34_9LACO</name>
<evidence type="ECO:0000256" key="2">
    <source>
        <dbReference type="ARBA" id="ARBA00022723"/>
    </source>
</evidence>
<dbReference type="GO" id="GO:0000287">
    <property type="term" value="F:magnesium ion binding"/>
    <property type="evidence" value="ECO:0007669"/>
    <property type="project" value="InterPro"/>
</dbReference>
<feature type="domain" description="Metalloenzyme" evidence="5">
    <location>
        <begin position="7"/>
        <end position="378"/>
    </location>
</feature>
<dbReference type="GO" id="GO:0005829">
    <property type="term" value="C:cytosol"/>
    <property type="evidence" value="ECO:0007669"/>
    <property type="project" value="TreeGrafter"/>
</dbReference>
<gene>
    <name evidence="6" type="ORF">H5S09_11335</name>
</gene>
<dbReference type="PIRSF" id="PIRSF001491">
    <property type="entry name" value="Ppentomutase"/>
    <property type="match status" value="1"/>
</dbReference>
<dbReference type="GO" id="GO:0009117">
    <property type="term" value="P:nucleotide metabolic process"/>
    <property type="evidence" value="ECO:0007669"/>
    <property type="project" value="InterPro"/>
</dbReference>
<keyword evidence="7" id="KW-1185">Reference proteome</keyword>
<evidence type="ECO:0000256" key="3">
    <source>
        <dbReference type="ARBA" id="ARBA00023211"/>
    </source>
</evidence>
<dbReference type="PANTHER" id="PTHR21110">
    <property type="entry name" value="PHOSPHOPENTOMUTASE"/>
    <property type="match status" value="1"/>
</dbReference>
<dbReference type="PANTHER" id="PTHR21110:SF0">
    <property type="entry name" value="PHOSPHOPENTOMUTASE"/>
    <property type="match status" value="1"/>
</dbReference>
<proteinExistence type="inferred from homology"/>
<keyword evidence="2" id="KW-0479">Metal-binding</keyword>
<keyword evidence="3" id="KW-0464">Manganese</keyword>
<dbReference type="SUPFAM" id="SSF143856">
    <property type="entry name" value="DeoB insert domain-like"/>
    <property type="match status" value="1"/>
</dbReference>
<dbReference type="InterPro" id="IPR010045">
    <property type="entry name" value="DeoB"/>
</dbReference>
<evidence type="ECO:0000256" key="1">
    <source>
        <dbReference type="ARBA" id="ARBA00010373"/>
    </source>
</evidence>